<feature type="region of interest" description="Disordered" evidence="3">
    <location>
        <begin position="449"/>
        <end position="477"/>
    </location>
</feature>
<dbReference type="STRING" id="1122997.GCA_000425285_02109"/>
<dbReference type="Pfam" id="PF13481">
    <property type="entry name" value="AAA_25"/>
    <property type="match status" value="1"/>
</dbReference>
<dbReference type="Pfam" id="PF00772">
    <property type="entry name" value="DnaB"/>
    <property type="match status" value="1"/>
</dbReference>
<feature type="domain" description="DNA helicase DnaB-like N-terminal" evidence="4">
    <location>
        <begin position="10"/>
        <end position="83"/>
    </location>
</feature>
<accession>A0A3S4WY66</accession>
<reference evidence="5 6" key="1">
    <citation type="submission" date="2018-12" db="EMBL/GenBank/DDBJ databases">
        <authorList>
            <consortium name="Pathogen Informatics"/>
        </authorList>
    </citation>
    <scope>NUCLEOTIDE SEQUENCE [LARGE SCALE GENOMIC DNA]</scope>
    <source>
        <strain evidence="5 6">NCTC13652</strain>
    </source>
</reference>
<evidence type="ECO:0000256" key="3">
    <source>
        <dbReference type="SAM" id="MobiDB-lite"/>
    </source>
</evidence>
<dbReference type="GO" id="GO:0003678">
    <property type="term" value="F:DNA helicase activity"/>
    <property type="evidence" value="ECO:0007669"/>
    <property type="project" value="InterPro"/>
</dbReference>
<keyword evidence="1" id="KW-0235">DNA replication</keyword>
<keyword evidence="5" id="KW-0547">Nucleotide-binding</keyword>
<dbReference type="AlphaFoldDB" id="A0A3S4WY66"/>
<dbReference type="GO" id="GO:0005524">
    <property type="term" value="F:ATP binding"/>
    <property type="evidence" value="ECO:0007669"/>
    <property type="project" value="InterPro"/>
</dbReference>
<dbReference type="InterPro" id="IPR036185">
    <property type="entry name" value="DNA_heli_DnaB-like_N_sf"/>
</dbReference>
<evidence type="ECO:0000313" key="6">
    <source>
        <dbReference type="Proteomes" id="UP000277858"/>
    </source>
</evidence>
<dbReference type="OrthoDB" id="9773982at2"/>
<keyword evidence="2" id="KW-0238">DNA-binding</keyword>
<dbReference type="InterPro" id="IPR027417">
    <property type="entry name" value="P-loop_NTPase"/>
</dbReference>
<dbReference type="SUPFAM" id="SSF52540">
    <property type="entry name" value="P-loop containing nucleoside triphosphate hydrolases"/>
    <property type="match status" value="1"/>
</dbReference>
<sequence length="477" mass="51407">MQGVDPAELSLQADQFDDPDHEAIWAAACRLRLADKPVTVVTIGDALAADNVHLNVKGGRPYLAGLWEAGLPVDAQAHADIVRRHALDRETLKLSRLIAQDISEGHDPGRHVSALVEIREGGSPVHNRAIAGGEFIFTASETPSAWWGRGTEVLGATGESLVIAGPQGTGKSTIGQQLALGRVGLTDYSELLGYPIAPDPRGVLYLACDRSIQVARSMLRMVPKSARDIVNRRMDVWRGPLPKSLNDDPLALVKLGRTFHRGTIVVDSLKDTTRALKEDDGGSAYNIARQHALAEGFEIIELHHTKKRPTDVRGRPSVDDVYGSTWITSGAGSVLLLDGQPGDPVVKLFHVKQPMDDVGPLTIEHDNRTGRTHVRFGVDLVQAARGRNGITNADAARLLFESDSANDRKKAERRLTVLVNKGLLDKIPGDSATQTASLWVAKDLPGHLPAGGQNGKASRHLPDLPGKHLQVVPDKGK</sequence>
<dbReference type="GO" id="GO:0003677">
    <property type="term" value="F:DNA binding"/>
    <property type="evidence" value="ECO:0007669"/>
    <property type="project" value="UniProtKB-KW"/>
</dbReference>
<keyword evidence="5" id="KW-0378">Hydrolase</keyword>
<dbReference type="GO" id="GO:0006260">
    <property type="term" value="P:DNA replication"/>
    <property type="evidence" value="ECO:0007669"/>
    <property type="project" value="UniProtKB-KW"/>
</dbReference>
<dbReference type="Gene3D" id="3.40.50.300">
    <property type="entry name" value="P-loop containing nucleotide triphosphate hydrolases"/>
    <property type="match status" value="1"/>
</dbReference>
<keyword evidence="5" id="KW-0067">ATP-binding</keyword>
<evidence type="ECO:0000313" key="5">
    <source>
        <dbReference type="EMBL" id="VEI03922.1"/>
    </source>
</evidence>
<dbReference type="Gene3D" id="1.10.860.10">
    <property type="entry name" value="DNAb Helicase, Chain A"/>
    <property type="match status" value="1"/>
</dbReference>
<keyword evidence="5" id="KW-0347">Helicase</keyword>
<name>A0A3S4WY66_9ACTN</name>
<protein>
    <submittedName>
        <fullName evidence="5">Replicative DNA helicase</fullName>
    </submittedName>
</protein>
<dbReference type="SUPFAM" id="SSF48024">
    <property type="entry name" value="N-terminal domain of DnaB helicase"/>
    <property type="match status" value="1"/>
</dbReference>
<dbReference type="Proteomes" id="UP000277858">
    <property type="component" value="Chromosome"/>
</dbReference>
<gene>
    <name evidence="5" type="ORF">NCTC13652_02138</name>
</gene>
<keyword evidence="6" id="KW-1185">Reference proteome</keyword>
<evidence type="ECO:0000256" key="2">
    <source>
        <dbReference type="ARBA" id="ARBA00023125"/>
    </source>
</evidence>
<proteinExistence type="predicted"/>
<organism evidence="5 6">
    <name type="scientific">Acidipropionibacterium jensenii</name>
    <dbReference type="NCBI Taxonomy" id="1749"/>
    <lineage>
        <taxon>Bacteria</taxon>
        <taxon>Bacillati</taxon>
        <taxon>Actinomycetota</taxon>
        <taxon>Actinomycetes</taxon>
        <taxon>Propionibacteriales</taxon>
        <taxon>Propionibacteriaceae</taxon>
        <taxon>Acidipropionibacterium</taxon>
    </lineage>
</organism>
<dbReference type="InterPro" id="IPR007693">
    <property type="entry name" value="DNA_helicase_DnaB-like_N"/>
</dbReference>
<dbReference type="InterPro" id="IPR016136">
    <property type="entry name" value="DNA_helicase_N/primase_C"/>
</dbReference>
<evidence type="ECO:0000256" key="1">
    <source>
        <dbReference type="ARBA" id="ARBA00022705"/>
    </source>
</evidence>
<evidence type="ECO:0000259" key="4">
    <source>
        <dbReference type="Pfam" id="PF00772"/>
    </source>
</evidence>
<dbReference type="EMBL" id="LR134473">
    <property type="protein sequence ID" value="VEI03922.1"/>
    <property type="molecule type" value="Genomic_DNA"/>
</dbReference>